<dbReference type="EMBL" id="KZ613962">
    <property type="protein sequence ID" value="PMD31492.1"/>
    <property type="molecule type" value="Genomic_DNA"/>
</dbReference>
<organism evidence="1 2">
    <name type="scientific">Hyaloscypha variabilis (strain UAMH 11265 / GT02V1 / F)</name>
    <name type="common">Meliniomyces variabilis</name>
    <dbReference type="NCBI Taxonomy" id="1149755"/>
    <lineage>
        <taxon>Eukaryota</taxon>
        <taxon>Fungi</taxon>
        <taxon>Dikarya</taxon>
        <taxon>Ascomycota</taxon>
        <taxon>Pezizomycotina</taxon>
        <taxon>Leotiomycetes</taxon>
        <taxon>Helotiales</taxon>
        <taxon>Hyaloscyphaceae</taxon>
        <taxon>Hyaloscypha</taxon>
        <taxon>Hyaloscypha variabilis</taxon>
    </lineage>
</organism>
<proteinExistence type="predicted"/>
<dbReference type="AlphaFoldDB" id="A0A2J6QZ02"/>
<gene>
    <name evidence="1" type="ORF">L207DRAFT_441824</name>
</gene>
<dbReference type="OrthoDB" id="2364174at2759"/>
<accession>A0A2J6QZ02</accession>
<name>A0A2J6QZ02_HYAVF</name>
<keyword evidence="2" id="KW-1185">Reference proteome</keyword>
<reference evidence="1 2" key="1">
    <citation type="submission" date="2016-04" db="EMBL/GenBank/DDBJ databases">
        <title>A degradative enzymes factory behind the ericoid mycorrhizal symbiosis.</title>
        <authorList>
            <consortium name="DOE Joint Genome Institute"/>
            <person name="Martino E."/>
            <person name="Morin E."/>
            <person name="Grelet G."/>
            <person name="Kuo A."/>
            <person name="Kohler A."/>
            <person name="Daghino S."/>
            <person name="Barry K."/>
            <person name="Choi C."/>
            <person name="Cichocki N."/>
            <person name="Clum A."/>
            <person name="Copeland A."/>
            <person name="Hainaut M."/>
            <person name="Haridas S."/>
            <person name="Labutti K."/>
            <person name="Lindquist E."/>
            <person name="Lipzen A."/>
            <person name="Khouja H.-R."/>
            <person name="Murat C."/>
            <person name="Ohm R."/>
            <person name="Olson A."/>
            <person name="Spatafora J."/>
            <person name="Veneault-Fourrey C."/>
            <person name="Henrissat B."/>
            <person name="Grigoriev I."/>
            <person name="Martin F."/>
            <person name="Perotto S."/>
        </authorList>
    </citation>
    <scope>NUCLEOTIDE SEQUENCE [LARGE SCALE GENOMIC DNA]</scope>
    <source>
        <strain evidence="1 2">F</strain>
    </source>
</reference>
<sequence length="292" mass="33175">MIVRDQWESKRPAYEAKISQLLGQAWTVDIDANDAFANIFSDPAKSHIGSFFESYVKGFVTQLEAYVKTYGEEGKTELNARCTNHSITLEAANIAGNMSCDVKDGNFRILYREKSLGVNLHSVVYQLAAAINAAPLPPDSSSQMSFYARQSVRLQYDTKIEEVRLKAASILNTPSIKFTTNFEQIYSQLIEVPHRRENSYWEERLGWTGLSYYKEAFLGLLSQLARDEILVEGFQSSVFQNEICIRIIDKLDDSWRCFDGVIEDGILYIQTTAKNWGSNINSVGLDKVKKFR</sequence>
<evidence type="ECO:0000313" key="1">
    <source>
        <dbReference type="EMBL" id="PMD31492.1"/>
    </source>
</evidence>
<dbReference type="Proteomes" id="UP000235786">
    <property type="component" value="Unassembled WGS sequence"/>
</dbReference>
<evidence type="ECO:0000313" key="2">
    <source>
        <dbReference type="Proteomes" id="UP000235786"/>
    </source>
</evidence>
<protein>
    <submittedName>
        <fullName evidence="1">Uncharacterized protein</fullName>
    </submittedName>
</protein>